<keyword evidence="2" id="KW-0812">Transmembrane</keyword>
<feature type="non-terminal residue" evidence="3">
    <location>
        <position position="1"/>
    </location>
</feature>
<reference evidence="3" key="2">
    <citation type="submission" date="2023-05" db="EMBL/GenBank/DDBJ databases">
        <authorList>
            <person name="Fouks B."/>
        </authorList>
    </citation>
    <scope>NUCLEOTIDE SEQUENCE</scope>
    <source>
        <strain evidence="3">Stay&amp;Tobe</strain>
        <tissue evidence="3">Testes</tissue>
    </source>
</reference>
<dbReference type="Proteomes" id="UP001233999">
    <property type="component" value="Unassembled WGS sequence"/>
</dbReference>
<feature type="region of interest" description="Disordered" evidence="1">
    <location>
        <begin position="83"/>
        <end position="126"/>
    </location>
</feature>
<keyword evidence="2" id="KW-0472">Membrane</keyword>
<evidence type="ECO:0000256" key="1">
    <source>
        <dbReference type="SAM" id="MobiDB-lite"/>
    </source>
</evidence>
<proteinExistence type="predicted"/>
<accession>A0AAD8E2S6</accession>
<comment type="caution">
    <text evidence="3">The sequence shown here is derived from an EMBL/GenBank/DDBJ whole genome shotgun (WGS) entry which is preliminary data.</text>
</comment>
<dbReference type="EMBL" id="JASPKZ010010257">
    <property type="protein sequence ID" value="KAJ9574826.1"/>
    <property type="molecule type" value="Genomic_DNA"/>
</dbReference>
<reference evidence="3" key="1">
    <citation type="journal article" date="2023" name="IScience">
        <title>Live-bearing cockroach genome reveals convergent evolutionary mechanisms linked to viviparity in insects and beyond.</title>
        <authorList>
            <person name="Fouks B."/>
            <person name="Harrison M.C."/>
            <person name="Mikhailova A.A."/>
            <person name="Marchal E."/>
            <person name="English S."/>
            <person name="Carruthers M."/>
            <person name="Jennings E.C."/>
            <person name="Chiamaka E.L."/>
            <person name="Frigard R.A."/>
            <person name="Pippel M."/>
            <person name="Attardo G.M."/>
            <person name="Benoit J.B."/>
            <person name="Bornberg-Bauer E."/>
            <person name="Tobe S.S."/>
        </authorList>
    </citation>
    <scope>NUCLEOTIDE SEQUENCE</scope>
    <source>
        <strain evidence="3">Stay&amp;Tobe</strain>
    </source>
</reference>
<organism evidence="3 4">
    <name type="scientific">Diploptera punctata</name>
    <name type="common">Pacific beetle cockroach</name>
    <dbReference type="NCBI Taxonomy" id="6984"/>
    <lineage>
        <taxon>Eukaryota</taxon>
        <taxon>Metazoa</taxon>
        <taxon>Ecdysozoa</taxon>
        <taxon>Arthropoda</taxon>
        <taxon>Hexapoda</taxon>
        <taxon>Insecta</taxon>
        <taxon>Pterygota</taxon>
        <taxon>Neoptera</taxon>
        <taxon>Polyneoptera</taxon>
        <taxon>Dictyoptera</taxon>
        <taxon>Blattodea</taxon>
        <taxon>Blaberoidea</taxon>
        <taxon>Blaberidae</taxon>
        <taxon>Diplopterinae</taxon>
        <taxon>Diploptera</taxon>
    </lineage>
</organism>
<sequence length="126" mass="14619">RFALNCGGHLQWRVLLGVFPVVGAGIFAIKKTSNRIISQYQNVAVQLLSLKDGKWNHQAVVYLMERLYRRDSVLRASFVKTGCTTRSKKKKQKKKQKQKKQKSKKKSKKSKKSKTKKQKKQKKKSK</sequence>
<protein>
    <submittedName>
        <fullName evidence="3">Uncharacterized protein</fullName>
    </submittedName>
</protein>
<evidence type="ECO:0000256" key="2">
    <source>
        <dbReference type="SAM" id="Phobius"/>
    </source>
</evidence>
<feature type="non-terminal residue" evidence="3">
    <location>
        <position position="126"/>
    </location>
</feature>
<evidence type="ECO:0000313" key="3">
    <source>
        <dbReference type="EMBL" id="KAJ9574826.1"/>
    </source>
</evidence>
<feature type="compositionally biased region" description="Basic residues" evidence="1">
    <location>
        <begin position="86"/>
        <end position="126"/>
    </location>
</feature>
<gene>
    <name evidence="3" type="ORF">L9F63_007986</name>
</gene>
<keyword evidence="2" id="KW-1133">Transmembrane helix</keyword>
<feature type="transmembrane region" description="Helical" evidence="2">
    <location>
        <begin position="12"/>
        <end position="29"/>
    </location>
</feature>
<evidence type="ECO:0000313" key="4">
    <source>
        <dbReference type="Proteomes" id="UP001233999"/>
    </source>
</evidence>
<dbReference type="AlphaFoldDB" id="A0AAD8E2S6"/>
<keyword evidence="4" id="KW-1185">Reference proteome</keyword>
<name>A0AAD8E2S6_DIPPU</name>